<proteinExistence type="inferred from homology"/>
<sequence length="416" mass="48383">MVEIRCYAVSHLAKQLTTSIASVSPSNRKFEKKKTHRDSGMVTVSVRGVYFILMLFLSSFFGSVFMLGPALPIMLLSPAWYRWLTDRIVATWLTLPVALLELVFGVKVIITGDGFVPGERSVIIMNHRTRLDWMFLWCCLLRHSYLRLEKICLKAALKAMPGFGWAMQVASFIFIHRKWEEDQNHLANMLEYFCDIRQPLQLLLFPEGTDLTENTRARSDEYAEKNGLPKYEYVLHPRTTGFTFIVEQLRKGDNLDALHDITVAYPHNAPQTERHLLAGTFPRQIHFHVRRYPVSSLPKDTTALQTWCQERWAEKEERLRSFYSSERFDKADAQVPPCKSELRVALIKAMSLCYWHAFITFCFFGLWLWTPLRVYFLVVLIFFLVQQKVMGGVELIELACHQRMKRTTDGPGRKKD</sequence>
<reference evidence="9 10" key="1">
    <citation type="submission" date="2021-06" db="EMBL/GenBank/DDBJ databases">
        <title>Chromosome-level genome assembly of the red-tail catfish (Hemibagrus wyckioides).</title>
        <authorList>
            <person name="Shao F."/>
        </authorList>
    </citation>
    <scope>NUCLEOTIDE SEQUENCE [LARGE SCALE GENOMIC DNA]</scope>
    <source>
        <strain evidence="9">EC202008001</strain>
        <tissue evidence="9">Blood</tissue>
    </source>
</reference>
<evidence type="ECO:0000313" key="9">
    <source>
        <dbReference type="EMBL" id="KAG7334463.1"/>
    </source>
</evidence>
<keyword evidence="7" id="KW-0472">Membrane</keyword>
<dbReference type="InterPro" id="IPR002123">
    <property type="entry name" value="Plipid/glycerol_acylTrfase"/>
</dbReference>
<evidence type="ECO:0000256" key="4">
    <source>
        <dbReference type="ARBA" id="ARBA00023209"/>
    </source>
</evidence>
<feature type="transmembrane region" description="Helical" evidence="7">
    <location>
        <begin position="375"/>
        <end position="396"/>
    </location>
</feature>
<keyword evidence="4" id="KW-0594">Phospholipid biosynthesis</keyword>
<dbReference type="GO" id="GO:0008654">
    <property type="term" value="P:phospholipid biosynthetic process"/>
    <property type="evidence" value="ECO:0007669"/>
    <property type="project" value="UniProtKB-KW"/>
</dbReference>
<evidence type="ECO:0000256" key="7">
    <source>
        <dbReference type="SAM" id="Phobius"/>
    </source>
</evidence>
<dbReference type="GO" id="GO:0005783">
    <property type="term" value="C:endoplasmic reticulum"/>
    <property type="evidence" value="ECO:0007669"/>
    <property type="project" value="TreeGrafter"/>
</dbReference>
<evidence type="ECO:0000256" key="2">
    <source>
        <dbReference type="ARBA" id="ARBA00022516"/>
    </source>
</evidence>
<evidence type="ECO:0000256" key="6">
    <source>
        <dbReference type="ARBA" id="ARBA00023315"/>
    </source>
</evidence>
<keyword evidence="3" id="KW-0808">Transferase</keyword>
<dbReference type="CDD" id="cd07990">
    <property type="entry name" value="LPLAT_LCLAT1-like"/>
    <property type="match status" value="1"/>
</dbReference>
<keyword evidence="5" id="KW-1208">Phospholipid metabolism</keyword>
<keyword evidence="7" id="KW-0812">Transmembrane</keyword>
<dbReference type="SMART" id="SM00563">
    <property type="entry name" value="PlsC"/>
    <property type="match status" value="1"/>
</dbReference>
<dbReference type="AlphaFoldDB" id="A0A9D3P4F5"/>
<evidence type="ECO:0000313" key="10">
    <source>
        <dbReference type="Proteomes" id="UP000824219"/>
    </source>
</evidence>
<dbReference type="GO" id="GO:0036149">
    <property type="term" value="P:phosphatidylinositol acyl-chain remodeling"/>
    <property type="evidence" value="ECO:0007669"/>
    <property type="project" value="TreeGrafter"/>
</dbReference>
<organism evidence="9 10">
    <name type="scientific">Hemibagrus wyckioides</name>
    <dbReference type="NCBI Taxonomy" id="337641"/>
    <lineage>
        <taxon>Eukaryota</taxon>
        <taxon>Metazoa</taxon>
        <taxon>Chordata</taxon>
        <taxon>Craniata</taxon>
        <taxon>Vertebrata</taxon>
        <taxon>Euteleostomi</taxon>
        <taxon>Actinopterygii</taxon>
        <taxon>Neopterygii</taxon>
        <taxon>Teleostei</taxon>
        <taxon>Ostariophysi</taxon>
        <taxon>Siluriformes</taxon>
        <taxon>Bagridae</taxon>
        <taxon>Hemibagrus</taxon>
    </lineage>
</organism>
<name>A0A9D3P4F5_9TELE</name>
<evidence type="ECO:0000259" key="8">
    <source>
        <dbReference type="SMART" id="SM00563"/>
    </source>
</evidence>
<keyword evidence="10" id="KW-1185">Reference proteome</keyword>
<accession>A0A9D3P4F5</accession>
<feature type="transmembrane region" description="Helical" evidence="7">
    <location>
        <begin position="49"/>
        <end position="76"/>
    </location>
</feature>
<keyword evidence="4" id="KW-0443">Lipid metabolism</keyword>
<feature type="transmembrane region" description="Helical" evidence="7">
    <location>
        <begin position="352"/>
        <end position="369"/>
    </location>
</feature>
<comment type="similarity">
    <text evidence="1">Belongs to the 1-acyl-sn-glycerol-3-phosphate acyltransferase family.</text>
</comment>
<keyword evidence="7" id="KW-1133">Transmembrane helix</keyword>
<keyword evidence="6" id="KW-0012">Acyltransferase</keyword>
<dbReference type="PANTHER" id="PTHR10983:SF16">
    <property type="entry name" value="LYSOCARDIOLIPIN ACYLTRANSFERASE 1"/>
    <property type="match status" value="1"/>
</dbReference>
<evidence type="ECO:0000256" key="5">
    <source>
        <dbReference type="ARBA" id="ARBA00023264"/>
    </source>
</evidence>
<dbReference type="InterPro" id="IPR032098">
    <property type="entry name" value="Acyltransf_C"/>
</dbReference>
<feature type="domain" description="Phospholipid/glycerol acyltransferase" evidence="8">
    <location>
        <begin position="121"/>
        <end position="243"/>
    </location>
</feature>
<dbReference type="Pfam" id="PF01553">
    <property type="entry name" value="Acyltransferase"/>
    <property type="match status" value="1"/>
</dbReference>
<gene>
    <name evidence="9" type="ORF">KOW79_002870</name>
</gene>
<dbReference type="OrthoDB" id="186786at2759"/>
<dbReference type="Pfam" id="PF16076">
    <property type="entry name" value="Acyltransf_C"/>
    <property type="match status" value="1"/>
</dbReference>
<protein>
    <recommendedName>
        <fullName evidence="8">Phospholipid/glycerol acyltransferase domain-containing protein</fullName>
    </recommendedName>
</protein>
<feature type="transmembrane region" description="Helical" evidence="7">
    <location>
        <begin position="88"/>
        <end position="110"/>
    </location>
</feature>
<keyword evidence="2" id="KW-0444">Lipid biosynthesis</keyword>
<dbReference type="SUPFAM" id="SSF69593">
    <property type="entry name" value="Glycerol-3-phosphate (1)-acyltransferase"/>
    <property type="match status" value="1"/>
</dbReference>
<evidence type="ECO:0000256" key="1">
    <source>
        <dbReference type="ARBA" id="ARBA00008655"/>
    </source>
</evidence>
<evidence type="ECO:0000256" key="3">
    <source>
        <dbReference type="ARBA" id="ARBA00022679"/>
    </source>
</evidence>
<dbReference type="EMBL" id="JAHKSW010000003">
    <property type="protein sequence ID" value="KAG7334463.1"/>
    <property type="molecule type" value="Genomic_DNA"/>
</dbReference>
<dbReference type="PANTHER" id="PTHR10983">
    <property type="entry name" value="1-ACYLGLYCEROL-3-PHOSPHATE ACYLTRANSFERASE-RELATED"/>
    <property type="match status" value="1"/>
</dbReference>
<dbReference type="Proteomes" id="UP000824219">
    <property type="component" value="Linkage Group LG03"/>
</dbReference>
<dbReference type="GO" id="GO:0016746">
    <property type="term" value="F:acyltransferase activity"/>
    <property type="evidence" value="ECO:0007669"/>
    <property type="project" value="UniProtKB-KW"/>
</dbReference>
<comment type="caution">
    <text evidence="9">The sequence shown here is derived from an EMBL/GenBank/DDBJ whole genome shotgun (WGS) entry which is preliminary data.</text>
</comment>